<dbReference type="AlphaFoldDB" id="A0A0J7KYA9"/>
<keyword evidence="3" id="KW-1185">Reference proteome</keyword>
<reference evidence="2 3" key="1">
    <citation type="submission" date="2015-04" db="EMBL/GenBank/DDBJ databases">
        <title>Lasius niger genome sequencing.</title>
        <authorList>
            <person name="Konorov E.A."/>
            <person name="Nikitin M.A."/>
            <person name="Kirill M.V."/>
            <person name="Chang P."/>
        </authorList>
    </citation>
    <scope>NUCLEOTIDE SEQUENCE [LARGE SCALE GENOMIC DNA]</scope>
    <source>
        <tissue evidence="2">Whole</tissue>
    </source>
</reference>
<dbReference type="EMBL" id="LBMM01001927">
    <property type="protein sequence ID" value="KMQ95522.1"/>
    <property type="molecule type" value="Genomic_DNA"/>
</dbReference>
<comment type="caution">
    <text evidence="2">The sequence shown here is derived from an EMBL/GenBank/DDBJ whole genome shotgun (WGS) entry which is preliminary data.</text>
</comment>
<evidence type="ECO:0000313" key="3">
    <source>
        <dbReference type="Proteomes" id="UP000036403"/>
    </source>
</evidence>
<protein>
    <submittedName>
        <fullName evidence="2">Uncharacterized protein</fullName>
    </submittedName>
</protein>
<gene>
    <name evidence="2" type="ORF">RF55_4255</name>
</gene>
<dbReference type="PaxDb" id="67767-A0A0J7KYA9"/>
<evidence type="ECO:0000256" key="1">
    <source>
        <dbReference type="SAM" id="MobiDB-lite"/>
    </source>
</evidence>
<feature type="region of interest" description="Disordered" evidence="1">
    <location>
        <begin position="1"/>
        <end position="40"/>
    </location>
</feature>
<name>A0A0J7KYA9_LASNI</name>
<sequence length="107" mass="11359">MLSGYSVLDTRQKDLGAKGTNREGGSLDYGSQTDGGGGELQLRGARFVSCKPGYLGKPSSQSATRESTPPNQNRRRKAEYRSDDTAVAVAVAAATATCCRRCVCLRP</sequence>
<feature type="compositionally biased region" description="Polar residues" evidence="1">
    <location>
        <begin position="58"/>
        <end position="72"/>
    </location>
</feature>
<proteinExistence type="predicted"/>
<feature type="region of interest" description="Disordered" evidence="1">
    <location>
        <begin position="53"/>
        <end position="82"/>
    </location>
</feature>
<dbReference type="Proteomes" id="UP000036403">
    <property type="component" value="Unassembled WGS sequence"/>
</dbReference>
<organism evidence="2 3">
    <name type="scientific">Lasius niger</name>
    <name type="common">Black garden ant</name>
    <dbReference type="NCBI Taxonomy" id="67767"/>
    <lineage>
        <taxon>Eukaryota</taxon>
        <taxon>Metazoa</taxon>
        <taxon>Ecdysozoa</taxon>
        <taxon>Arthropoda</taxon>
        <taxon>Hexapoda</taxon>
        <taxon>Insecta</taxon>
        <taxon>Pterygota</taxon>
        <taxon>Neoptera</taxon>
        <taxon>Endopterygota</taxon>
        <taxon>Hymenoptera</taxon>
        <taxon>Apocrita</taxon>
        <taxon>Aculeata</taxon>
        <taxon>Formicoidea</taxon>
        <taxon>Formicidae</taxon>
        <taxon>Formicinae</taxon>
        <taxon>Lasius</taxon>
        <taxon>Lasius</taxon>
    </lineage>
</organism>
<accession>A0A0J7KYA9</accession>
<evidence type="ECO:0000313" key="2">
    <source>
        <dbReference type="EMBL" id="KMQ95522.1"/>
    </source>
</evidence>